<evidence type="ECO:0000256" key="4">
    <source>
        <dbReference type="ARBA" id="ARBA00022490"/>
    </source>
</evidence>
<evidence type="ECO:0000313" key="11">
    <source>
        <dbReference type="Proteomes" id="UP000504635"/>
    </source>
</evidence>
<name>A0A6J2YEK0_SITOR</name>
<keyword evidence="8" id="KW-0539">Nucleus</keyword>
<keyword evidence="5 12" id="KW-0489">Methyltransferase</keyword>
<dbReference type="PANTHER" id="PTHR14614:SF39">
    <property type="entry name" value="HISTIDINE PROTEIN METHYLTRANSFERASE 1 HOMOLOG"/>
    <property type="match status" value="1"/>
</dbReference>
<evidence type="ECO:0000256" key="2">
    <source>
        <dbReference type="ARBA" id="ARBA00004496"/>
    </source>
</evidence>
<evidence type="ECO:0000313" key="12">
    <source>
        <dbReference type="RefSeq" id="XP_030761776.1"/>
    </source>
</evidence>
<evidence type="ECO:0000256" key="6">
    <source>
        <dbReference type="ARBA" id="ARBA00022679"/>
    </source>
</evidence>
<evidence type="ECO:0000256" key="1">
    <source>
        <dbReference type="ARBA" id="ARBA00004123"/>
    </source>
</evidence>
<sequence>MSGFKFNFSNSERGDENNMKDTNDLPKHWLECAQVFPDNEDKILVRDMFKECEINTLQVKNIIIKHFLTVDVFNVLRTSDSDSTKDLSVLCADCNHSDLQAAVYEGGLKIWECTYDLVNYIAETELELEEKHVLDLGCGAGLIGLICLENGASCVFQDYNIEVLQYITIPNIILNNEEYVKKCRFYSGDWQYFSETIKDQKKFDYIFTSETIYNTENYSKLHDVFERLLNEDGEIYLAAKSHYFGVGGGITLFKEYISKRNIFQATSCWKHSEGVTREILRLQFLKHKKEDH</sequence>
<dbReference type="Gene3D" id="3.40.50.150">
    <property type="entry name" value="Vaccinia Virus protein VP39"/>
    <property type="match status" value="1"/>
</dbReference>
<dbReference type="RefSeq" id="XP_030761776.1">
    <property type="nucleotide sequence ID" value="XM_030905916.1"/>
</dbReference>
<accession>A0A6J2YEK0</accession>
<evidence type="ECO:0000256" key="7">
    <source>
        <dbReference type="ARBA" id="ARBA00022691"/>
    </source>
</evidence>
<dbReference type="GO" id="GO:0032259">
    <property type="term" value="P:methylation"/>
    <property type="evidence" value="ECO:0007669"/>
    <property type="project" value="UniProtKB-KW"/>
</dbReference>
<comment type="subcellular location">
    <subcellularLocation>
        <location evidence="2">Cytoplasm</location>
    </subcellularLocation>
    <subcellularLocation>
        <location evidence="1">Nucleus</location>
    </subcellularLocation>
</comment>
<protein>
    <recommendedName>
        <fullName evidence="3">protein-histidine N-methyltransferase</fullName>
        <ecNumber evidence="3">2.1.1.85</ecNumber>
    </recommendedName>
</protein>
<reference evidence="12" key="1">
    <citation type="submission" date="2025-08" db="UniProtKB">
        <authorList>
            <consortium name="RefSeq"/>
        </authorList>
    </citation>
    <scope>IDENTIFICATION</scope>
    <source>
        <tissue evidence="12">Gonads</tissue>
    </source>
</reference>
<comment type="similarity">
    <text evidence="9">Belongs to the methyltransferase superfamily. METTL18 family.</text>
</comment>
<dbReference type="GO" id="GO:0005634">
    <property type="term" value="C:nucleus"/>
    <property type="evidence" value="ECO:0007669"/>
    <property type="project" value="UniProtKB-SubCell"/>
</dbReference>
<feature type="region of interest" description="Disordered" evidence="10">
    <location>
        <begin position="1"/>
        <end position="20"/>
    </location>
</feature>
<dbReference type="GeneID" id="115886665"/>
<dbReference type="EC" id="2.1.1.85" evidence="3"/>
<keyword evidence="6" id="KW-0808">Transferase</keyword>
<proteinExistence type="inferred from homology"/>
<keyword evidence="11" id="KW-1185">Reference proteome</keyword>
<keyword evidence="7" id="KW-0949">S-adenosyl-L-methionine</keyword>
<keyword evidence="4" id="KW-0963">Cytoplasm</keyword>
<dbReference type="CDD" id="cd02440">
    <property type="entry name" value="AdoMet_MTases"/>
    <property type="match status" value="1"/>
</dbReference>
<dbReference type="Proteomes" id="UP000504635">
    <property type="component" value="Unplaced"/>
</dbReference>
<dbReference type="AlphaFoldDB" id="A0A6J2YEK0"/>
<organism evidence="11 12">
    <name type="scientific">Sitophilus oryzae</name>
    <name type="common">Rice weevil</name>
    <name type="synonym">Curculio oryzae</name>
    <dbReference type="NCBI Taxonomy" id="7048"/>
    <lineage>
        <taxon>Eukaryota</taxon>
        <taxon>Metazoa</taxon>
        <taxon>Ecdysozoa</taxon>
        <taxon>Arthropoda</taxon>
        <taxon>Hexapoda</taxon>
        <taxon>Insecta</taxon>
        <taxon>Pterygota</taxon>
        <taxon>Neoptera</taxon>
        <taxon>Endopterygota</taxon>
        <taxon>Coleoptera</taxon>
        <taxon>Polyphaga</taxon>
        <taxon>Cucujiformia</taxon>
        <taxon>Curculionidae</taxon>
        <taxon>Dryophthorinae</taxon>
        <taxon>Sitophilus</taxon>
    </lineage>
</organism>
<gene>
    <name evidence="12" type="primary">LOC115886665</name>
</gene>
<dbReference type="SUPFAM" id="SSF53335">
    <property type="entry name" value="S-adenosyl-L-methionine-dependent methyltransferases"/>
    <property type="match status" value="1"/>
</dbReference>
<dbReference type="Pfam" id="PF10294">
    <property type="entry name" value="Methyltransf_16"/>
    <property type="match status" value="1"/>
</dbReference>
<dbReference type="GO" id="GO:0005737">
    <property type="term" value="C:cytoplasm"/>
    <property type="evidence" value="ECO:0007669"/>
    <property type="project" value="UniProtKB-SubCell"/>
</dbReference>
<evidence type="ECO:0000256" key="3">
    <source>
        <dbReference type="ARBA" id="ARBA00012533"/>
    </source>
</evidence>
<dbReference type="PANTHER" id="PTHR14614">
    <property type="entry name" value="HEPATOCELLULAR CARCINOMA-ASSOCIATED ANTIGEN"/>
    <property type="match status" value="1"/>
</dbReference>
<dbReference type="KEGG" id="soy:115886665"/>
<evidence type="ECO:0000256" key="10">
    <source>
        <dbReference type="SAM" id="MobiDB-lite"/>
    </source>
</evidence>
<dbReference type="InterPro" id="IPR029063">
    <property type="entry name" value="SAM-dependent_MTases_sf"/>
</dbReference>
<evidence type="ECO:0000256" key="5">
    <source>
        <dbReference type="ARBA" id="ARBA00022603"/>
    </source>
</evidence>
<dbReference type="GO" id="GO:0018064">
    <property type="term" value="F:protein-L-histidine N-tele-methyltransferase activity"/>
    <property type="evidence" value="ECO:0007669"/>
    <property type="project" value="UniProtKB-EC"/>
</dbReference>
<dbReference type="InParanoid" id="A0A6J2YEK0"/>
<dbReference type="OrthoDB" id="1723750at2759"/>
<evidence type="ECO:0000256" key="9">
    <source>
        <dbReference type="ARBA" id="ARBA00038126"/>
    </source>
</evidence>
<evidence type="ECO:0000256" key="8">
    <source>
        <dbReference type="ARBA" id="ARBA00023242"/>
    </source>
</evidence>
<dbReference type="FunCoup" id="A0A6J2YEK0">
    <property type="interactions" value="2292"/>
</dbReference>
<dbReference type="InterPro" id="IPR019410">
    <property type="entry name" value="Methyltransf_16"/>
</dbReference>